<evidence type="ECO:0000313" key="12">
    <source>
        <dbReference type="Proteomes" id="UP000807306"/>
    </source>
</evidence>
<feature type="compositionally biased region" description="Gly residues" evidence="8">
    <location>
        <begin position="169"/>
        <end position="180"/>
    </location>
</feature>
<evidence type="ECO:0000256" key="3">
    <source>
        <dbReference type="ARBA" id="ARBA00022622"/>
    </source>
</evidence>
<evidence type="ECO:0000256" key="4">
    <source>
        <dbReference type="ARBA" id="ARBA00022729"/>
    </source>
</evidence>
<feature type="region of interest" description="Disordered" evidence="8">
    <location>
        <begin position="160"/>
        <end position="183"/>
    </location>
</feature>
<reference evidence="11" key="1">
    <citation type="submission" date="2020-11" db="EMBL/GenBank/DDBJ databases">
        <authorList>
            <consortium name="DOE Joint Genome Institute"/>
            <person name="Ahrendt S."/>
            <person name="Riley R."/>
            <person name="Andreopoulos W."/>
            <person name="Labutti K."/>
            <person name="Pangilinan J."/>
            <person name="Ruiz-Duenas F.J."/>
            <person name="Barrasa J.M."/>
            <person name="Sanchez-Garcia M."/>
            <person name="Camarero S."/>
            <person name="Miyauchi S."/>
            <person name="Serrano A."/>
            <person name="Linde D."/>
            <person name="Babiker R."/>
            <person name="Drula E."/>
            <person name="Ayuso-Fernandez I."/>
            <person name="Pacheco R."/>
            <person name="Padilla G."/>
            <person name="Ferreira P."/>
            <person name="Barriuso J."/>
            <person name="Kellner H."/>
            <person name="Castanera R."/>
            <person name="Alfaro M."/>
            <person name="Ramirez L."/>
            <person name="Pisabarro A.G."/>
            <person name="Kuo A."/>
            <person name="Tritt A."/>
            <person name="Lipzen A."/>
            <person name="He G."/>
            <person name="Yan M."/>
            <person name="Ng V."/>
            <person name="Cullen D."/>
            <person name="Martin F."/>
            <person name="Rosso M.-N."/>
            <person name="Henrissat B."/>
            <person name="Hibbett D."/>
            <person name="Martinez A.T."/>
            <person name="Grigoriev I.V."/>
        </authorList>
    </citation>
    <scope>NUCLEOTIDE SEQUENCE</scope>
    <source>
        <strain evidence="11">CBS 506.95</strain>
    </source>
</reference>
<accession>A0A9P6EV01</accession>
<comment type="caution">
    <text evidence="11">The sequence shown here is derived from an EMBL/GenBank/DDBJ whole genome shotgun (WGS) entry which is preliminary data.</text>
</comment>
<evidence type="ECO:0000256" key="8">
    <source>
        <dbReference type="SAM" id="MobiDB-lite"/>
    </source>
</evidence>
<organism evidence="11 12">
    <name type="scientific">Crepidotus variabilis</name>
    <dbReference type="NCBI Taxonomy" id="179855"/>
    <lineage>
        <taxon>Eukaryota</taxon>
        <taxon>Fungi</taxon>
        <taxon>Dikarya</taxon>
        <taxon>Basidiomycota</taxon>
        <taxon>Agaricomycotina</taxon>
        <taxon>Agaricomycetes</taxon>
        <taxon>Agaricomycetidae</taxon>
        <taxon>Agaricales</taxon>
        <taxon>Agaricineae</taxon>
        <taxon>Crepidotaceae</taxon>
        <taxon>Crepidotus</taxon>
    </lineage>
</organism>
<dbReference type="EMBL" id="MU157824">
    <property type="protein sequence ID" value="KAF9535574.1"/>
    <property type="molecule type" value="Genomic_DNA"/>
</dbReference>
<dbReference type="Pfam" id="PF20238">
    <property type="entry name" value="BIM1-like_dom"/>
    <property type="match status" value="1"/>
</dbReference>
<proteinExistence type="predicted"/>
<dbReference type="GO" id="GO:0005886">
    <property type="term" value="C:plasma membrane"/>
    <property type="evidence" value="ECO:0007669"/>
    <property type="project" value="UniProtKB-SubCell"/>
</dbReference>
<sequence>MRSTTIVLAILSYLLSTFVGVNGHFKLQYPPPRGEFDEDNEPNFCDGYPNPSNNRTIFPLSGAYFSLESEHVKWTAGVLVSTTQNVSAFDQFSQVNSFFQLQGEGNFCIPLDFSKSNMTNLQDGQNATIQIVFNGGDGALYQCADVTLSSTAKIASSIQCTNSTSSGSSNGGNTTGGGSSGPKSATVAMSVQTHLSMFTIFAALLGEYFL</sequence>
<dbReference type="AlphaFoldDB" id="A0A9P6EV01"/>
<protein>
    <recommendedName>
        <fullName evidence="10">Copper acquisition factor BIM1-like domain-containing protein</fullName>
    </recommendedName>
</protein>
<name>A0A9P6EV01_9AGAR</name>
<evidence type="ECO:0000256" key="1">
    <source>
        <dbReference type="ARBA" id="ARBA00004609"/>
    </source>
</evidence>
<feature type="chain" id="PRO_5040356393" description="Copper acquisition factor BIM1-like domain-containing protein" evidence="9">
    <location>
        <begin position="24"/>
        <end position="210"/>
    </location>
</feature>
<keyword evidence="12" id="KW-1185">Reference proteome</keyword>
<keyword evidence="3" id="KW-0336">GPI-anchor</keyword>
<dbReference type="InterPro" id="IPR046936">
    <property type="entry name" value="BIM1-like"/>
</dbReference>
<dbReference type="Proteomes" id="UP000807306">
    <property type="component" value="Unassembled WGS sequence"/>
</dbReference>
<feature type="domain" description="Copper acquisition factor BIM1-like" evidence="10">
    <location>
        <begin position="22"/>
        <end position="165"/>
    </location>
</feature>
<dbReference type="OrthoDB" id="2146436at2759"/>
<evidence type="ECO:0000256" key="9">
    <source>
        <dbReference type="SAM" id="SignalP"/>
    </source>
</evidence>
<keyword evidence="4 9" id="KW-0732">Signal</keyword>
<keyword evidence="7" id="KW-0449">Lipoprotein</keyword>
<evidence type="ECO:0000256" key="2">
    <source>
        <dbReference type="ARBA" id="ARBA00022475"/>
    </source>
</evidence>
<keyword evidence="6" id="KW-0325">Glycoprotein</keyword>
<keyword evidence="5" id="KW-0472">Membrane</keyword>
<dbReference type="GO" id="GO:0098552">
    <property type="term" value="C:side of membrane"/>
    <property type="evidence" value="ECO:0007669"/>
    <property type="project" value="UniProtKB-KW"/>
</dbReference>
<dbReference type="PANTHER" id="PTHR34992">
    <property type="entry name" value="HYPHAL ANASTAMOSIS-7 PROTEIN"/>
    <property type="match status" value="1"/>
</dbReference>
<feature type="signal peptide" evidence="9">
    <location>
        <begin position="1"/>
        <end position="23"/>
    </location>
</feature>
<gene>
    <name evidence="11" type="ORF">CPB83DRAFT_841989</name>
</gene>
<evidence type="ECO:0000256" key="7">
    <source>
        <dbReference type="ARBA" id="ARBA00023288"/>
    </source>
</evidence>
<evidence type="ECO:0000256" key="6">
    <source>
        <dbReference type="ARBA" id="ARBA00023180"/>
    </source>
</evidence>
<evidence type="ECO:0000259" key="10">
    <source>
        <dbReference type="Pfam" id="PF20238"/>
    </source>
</evidence>
<evidence type="ECO:0000256" key="5">
    <source>
        <dbReference type="ARBA" id="ARBA00023136"/>
    </source>
</evidence>
<keyword evidence="2" id="KW-1003">Cell membrane</keyword>
<dbReference type="InterPro" id="IPR046530">
    <property type="entry name" value="BIM1-like_dom"/>
</dbReference>
<comment type="subcellular location">
    <subcellularLocation>
        <location evidence="1">Cell membrane</location>
        <topology evidence="1">Lipid-anchor</topology>
        <topology evidence="1">GPI-anchor</topology>
    </subcellularLocation>
</comment>
<evidence type="ECO:0000313" key="11">
    <source>
        <dbReference type="EMBL" id="KAF9535574.1"/>
    </source>
</evidence>
<dbReference type="CDD" id="cd21176">
    <property type="entry name" value="LPMO_auxiliary-like"/>
    <property type="match status" value="1"/>
</dbReference>